<proteinExistence type="predicted"/>
<evidence type="ECO:0000313" key="3">
    <source>
        <dbReference type="EMBL" id="RWA15103.1"/>
    </source>
</evidence>
<keyword evidence="2" id="KW-1133">Transmembrane helix</keyword>
<name>A0A439DL41_9PEZI</name>
<evidence type="ECO:0008006" key="5">
    <source>
        <dbReference type="Google" id="ProtNLM"/>
    </source>
</evidence>
<reference evidence="3 4" key="1">
    <citation type="submission" date="2018-12" db="EMBL/GenBank/DDBJ databases">
        <title>Draft genome sequence of Xylaria grammica IHI A82.</title>
        <authorList>
            <person name="Buettner E."/>
            <person name="Kellner H."/>
        </authorList>
    </citation>
    <scope>NUCLEOTIDE SEQUENCE [LARGE SCALE GENOMIC DNA]</scope>
    <source>
        <strain evidence="3 4">IHI A82</strain>
    </source>
</reference>
<keyword evidence="2" id="KW-0472">Membrane</keyword>
<evidence type="ECO:0000256" key="2">
    <source>
        <dbReference type="SAM" id="Phobius"/>
    </source>
</evidence>
<accession>A0A439DL41</accession>
<dbReference type="AlphaFoldDB" id="A0A439DL41"/>
<gene>
    <name evidence="3" type="ORF">EKO27_g64</name>
</gene>
<keyword evidence="4" id="KW-1185">Reference proteome</keyword>
<sequence>MLPDQPPSTPIPAPPINVPGLTCTGTASGTNVNYVCHQSSSGFPTFTQHEFGHLLKPQFWILAVLIFYSVRVTYSEGAHQIILRLLTKLSPGSNRESLARSRVTQIGALLASLGILWLVWIEAPMVLDTDRQMMRKVFVAWQPKLTPLRLRLLVLYPVWAIISIFCTVMVASTIIGGIMITKTQTQCVVEMALLILGRRQLDGDSRSPDPSRESGPSEHRDGSREEKQNEGGDTKTLAPTSEKS</sequence>
<organism evidence="3 4">
    <name type="scientific">Xylaria grammica</name>
    <dbReference type="NCBI Taxonomy" id="363999"/>
    <lineage>
        <taxon>Eukaryota</taxon>
        <taxon>Fungi</taxon>
        <taxon>Dikarya</taxon>
        <taxon>Ascomycota</taxon>
        <taxon>Pezizomycotina</taxon>
        <taxon>Sordariomycetes</taxon>
        <taxon>Xylariomycetidae</taxon>
        <taxon>Xylariales</taxon>
        <taxon>Xylariaceae</taxon>
        <taxon>Xylaria</taxon>
    </lineage>
</organism>
<comment type="caution">
    <text evidence="3">The sequence shown here is derived from an EMBL/GenBank/DDBJ whole genome shotgun (WGS) entry which is preliminary data.</text>
</comment>
<keyword evidence="2" id="KW-0812">Transmembrane</keyword>
<evidence type="ECO:0000313" key="4">
    <source>
        <dbReference type="Proteomes" id="UP000286045"/>
    </source>
</evidence>
<dbReference type="Proteomes" id="UP000286045">
    <property type="component" value="Unassembled WGS sequence"/>
</dbReference>
<protein>
    <recommendedName>
        <fullName evidence="5">Transmembrane protein</fullName>
    </recommendedName>
</protein>
<feature type="transmembrane region" description="Helical" evidence="2">
    <location>
        <begin position="103"/>
        <end position="121"/>
    </location>
</feature>
<feature type="transmembrane region" description="Helical" evidence="2">
    <location>
        <begin position="59"/>
        <end position="82"/>
    </location>
</feature>
<feature type="compositionally biased region" description="Basic and acidic residues" evidence="1">
    <location>
        <begin position="201"/>
        <end position="233"/>
    </location>
</feature>
<dbReference type="EMBL" id="RYZI01000001">
    <property type="protein sequence ID" value="RWA15103.1"/>
    <property type="molecule type" value="Genomic_DNA"/>
</dbReference>
<evidence type="ECO:0000256" key="1">
    <source>
        <dbReference type="SAM" id="MobiDB-lite"/>
    </source>
</evidence>
<feature type="transmembrane region" description="Helical" evidence="2">
    <location>
        <begin position="153"/>
        <end position="175"/>
    </location>
</feature>
<feature type="region of interest" description="Disordered" evidence="1">
    <location>
        <begin position="201"/>
        <end position="244"/>
    </location>
</feature>